<feature type="compositionally biased region" description="Low complexity" evidence="1">
    <location>
        <begin position="14"/>
        <end position="23"/>
    </location>
</feature>
<feature type="compositionally biased region" description="Low complexity" evidence="1">
    <location>
        <begin position="157"/>
        <end position="171"/>
    </location>
</feature>
<feature type="compositionally biased region" description="Polar residues" evidence="1">
    <location>
        <begin position="338"/>
        <end position="364"/>
    </location>
</feature>
<dbReference type="AlphaFoldDB" id="A0A9P8XWF2"/>
<keyword evidence="3" id="KW-1185">Reference proteome</keyword>
<feature type="compositionally biased region" description="Basic and acidic residues" evidence="1">
    <location>
        <begin position="442"/>
        <end position="453"/>
    </location>
</feature>
<proteinExistence type="predicted"/>
<feature type="compositionally biased region" description="Pro residues" evidence="1">
    <location>
        <begin position="172"/>
        <end position="181"/>
    </location>
</feature>
<dbReference type="EMBL" id="JAGTJQ010000011">
    <property type="protein sequence ID" value="KAH7018244.1"/>
    <property type="molecule type" value="Genomic_DNA"/>
</dbReference>
<comment type="caution">
    <text evidence="2">The sequence shown here is derived from an EMBL/GenBank/DDBJ whole genome shotgun (WGS) entry which is preliminary data.</text>
</comment>
<evidence type="ECO:0000256" key="1">
    <source>
        <dbReference type="SAM" id="MobiDB-lite"/>
    </source>
</evidence>
<reference evidence="2" key="1">
    <citation type="journal article" date="2021" name="Nat. Commun.">
        <title>Genetic determinants of endophytism in the Arabidopsis root mycobiome.</title>
        <authorList>
            <person name="Mesny F."/>
            <person name="Miyauchi S."/>
            <person name="Thiergart T."/>
            <person name="Pickel B."/>
            <person name="Atanasova L."/>
            <person name="Karlsson M."/>
            <person name="Huettel B."/>
            <person name="Barry K.W."/>
            <person name="Haridas S."/>
            <person name="Chen C."/>
            <person name="Bauer D."/>
            <person name="Andreopoulos W."/>
            <person name="Pangilinan J."/>
            <person name="LaButti K."/>
            <person name="Riley R."/>
            <person name="Lipzen A."/>
            <person name="Clum A."/>
            <person name="Drula E."/>
            <person name="Henrissat B."/>
            <person name="Kohler A."/>
            <person name="Grigoriev I.V."/>
            <person name="Martin F.M."/>
            <person name="Hacquard S."/>
        </authorList>
    </citation>
    <scope>NUCLEOTIDE SEQUENCE</scope>
    <source>
        <strain evidence="2">MPI-CAGE-CH-0230</strain>
    </source>
</reference>
<gene>
    <name evidence="2" type="ORF">B0I36DRAFT_368282</name>
</gene>
<feature type="region of interest" description="Disordered" evidence="1">
    <location>
        <begin position="419"/>
        <end position="453"/>
    </location>
</feature>
<dbReference type="OrthoDB" id="5151921at2759"/>
<feature type="compositionally biased region" description="Polar residues" evidence="1">
    <location>
        <begin position="53"/>
        <end position="62"/>
    </location>
</feature>
<name>A0A9P8XWF2_9PEZI</name>
<evidence type="ECO:0000313" key="3">
    <source>
        <dbReference type="Proteomes" id="UP000756346"/>
    </source>
</evidence>
<dbReference type="GeneID" id="70189141"/>
<dbReference type="RefSeq" id="XP_046006511.1">
    <property type="nucleotide sequence ID" value="XM_046159595.1"/>
</dbReference>
<protein>
    <submittedName>
        <fullName evidence="2">Uncharacterized protein</fullName>
    </submittedName>
</protein>
<organism evidence="2 3">
    <name type="scientific">Microdochium trichocladiopsis</name>
    <dbReference type="NCBI Taxonomy" id="1682393"/>
    <lineage>
        <taxon>Eukaryota</taxon>
        <taxon>Fungi</taxon>
        <taxon>Dikarya</taxon>
        <taxon>Ascomycota</taxon>
        <taxon>Pezizomycotina</taxon>
        <taxon>Sordariomycetes</taxon>
        <taxon>Xylariomycetidae</taxon>
        <taxon>Xylariales</taxon>
        <taxon>Microdochiaceae</taxon>
        <taxon>Microdochium</taxon>
    </lineage>
</organism>
<dbReference type="Proteomes" id="UP000756346">
    <property type="component" value="Unassembled WGS sequence"/>
</dbReference>
<sequence length="495" mass="51060">MAPSAYNLGRQYTGPGPQQWNPQWGPPPPQQGMPGPAPMGGPYGAMSGPPPSQQFAPGNAPSSGAPVPQSGPTPGPVNTGPQQAGPVIQEQGFRGADAAAAQTQQSPPPAQNAQFQPPSQPSQPLAPTQFQGLTAAQRPQGALPSEPSQSDESPTIAPQVAVPVAGAVSPPAQGPTSPPVDPSYNVSPPVPEEGNQGRSQPKPMTVQGAVTPPTNASTPHNVPVPDSATTFSPVNPAASRLPNPPPPTVSPPDESGEEAEHSRPTPPPQHRLSDIRLMSSKSAEASEKTRGDFASPDHADRAQQQNGHSGLLAARAMSMSPPQQQQPGPGQQGAIMNGPQTPVNSQQPNQITNNTANMNINVAQANGHRQHSDDYYDATPRKPPVANQAAQQQQQEPPAHKHKNVAAAVAVGGAAGVMGAAGAAATVSDEDLPPNGTANGSQDHDRDAEEKQVVEEAYELPAVNDNSEDLLVMSATSYPGQEWNPYGAGEFGDYD</sequence>
<feature type="region of interest" description="Disordered" evidence="1">
    <location>
        <begin position="1"/>
        <end position="405"/>
    </location>
</feature>
<accession>A0A9P8XWF2</accession>
<feature type="compositionally biased region" description="Basic and acidic residues" evidence="1">
    <location>
        <begin position="284"/>
        <end position="301"/>
    </location>
</feature>
<feature type="compositionally biased region" description="Low complexity" evidence="1">
    <location>
        <begin position="384"/>
        <end position="397"/>
    </location>
</feature>
<evidence type="ECO:0000313" key="2">
    <source>
        <dbReference type="EMBL" id="KAH7018244.1"/>
    </source>
</evidence>
<feature type="compositionally biased region" description="Low complexity" evidence="1">
    <location>
        <begin position="321"/>
        <end position="333"/>
    </location>
</feature>
<feature type="compositionally biased region" description="Pro residues" evidence="1">
    <location>
        <begin position="24"/>
        <end position="39"/>
    </location>
</feature>
<feature type="compositionally biased region" description="Low complexity" evidence="1">
    <location>
        <begin position="96"/>
        <end position="127"/>
    </location>
</feature>